<comment type="caution">
    <text evidence="1">The sequence shown here is derived from an EMBL/GenBank/DDBJ whole genome shotgun (WGS) entry which is preliminary data.</text>
</comment>
<protein>
    <submittedName>
        <fullName evidence="1">9692_t:CDS:1</fullName>
    </submittedName>
</protein>
<evidence type="ECO:0000313" key="1">
    <source>
        <dbReference type="EMBL" id="CAG8499526.1"/>
    </source>
</evidence>
<dbReference type="Proteomes" id="UP000789525">
    <property type="component" value="Unassembled WGS sequence"/>
</dbReference>
<keyword evidence="2" id="KW-1185">Reference proteome</keyword>
<name>A0ACA9KXM1_9GLOM</name>
<accession>A0ACA9KXM1</accession>
<gene>
    <name evidence="1" type="ORF">ACOLOM_LOCUS2733</name>
</gene>
<evidence type="ECO:0000313" key="2">
    <source>
        <dbReference type="Proteomes" id="UP000789525"/>
    </source>
</evidence>
<sequence>MSFKPMILHQFGSVYNLIIRPDSTQFLEKKLSEIAQRDFLVEKSELIKQIAREYAKNNGQYCDGQTFKVLKMENPPLECAEDTREELGRIDFLGVSIPLEDEMIKKYEIKWDHLFFAVLSDVWLDEYKVRDA</sequence>
<organism evidence="1 2">
    <name type="scientific">Acaulospora colombiana</name>
    <dbReference type="NCBI Taxonomy" id="27376"/>
    <lineage>
        <taxon>Eukaryota</taxon>
        <taxon>Fungi</taxon>
        <taxon>Fungi incertae sedis</taxon>
        <taxon>Mucoromycota</taxon>
        <taxon>Glomeromycotina</taxon>
        <taxon>Glomeromycetes</taxon>
        <taxon>Diversisporales</taxon>
        <taxon>Acaulosporaceae</taxon>
        <taxon>Acaulospora</taxon>
    </lineage>
</organism>
<reference evidence="1" key="1">
    <citation type="submission" date="2021-06" db="EMBL/GenBank/DDBJ databases">
        <authorList>
            <person name="Kallberg Y."/>
            <person name="Tangrot J."/>
            <person name="Rosling A."/>
        </authorList>
    </citation>
    <scope>NUCLEOTIDE SEQUENCE</scope>
    <source>
        <strain evidence="1">CL356</strain>
    </source>
</reference>
<dbReference type="EMBL" id="CAJVPT010003733">
    <property type="protein sequence ID" value="CAG8499526.1"/>
    <property type="molecule type" value="Genomic_DNA"/>
</dbReference>
<proteinExistence type="predicted"/>